<accession>A0A069D643</accession>
<reference evidence="1 2" key="1">
    <citation type="journal article" date="2015" name="Microbes Environ.">
        <title>Distribution and evolution of nitrogen fixation genes in the phylum bacteroidetes.</title>
        <authorList>
            <person name="Inoue J."/>
            <person name="Oshima K."/>
            <person name="Suda W."/>
            <person name="Sakamoto M."/>
            <person name="Iino T."/>
            <person name="Noda S."/>
            <person name="Hongoh Y."/>
            <person name="Hattori M."/>
            <person name="Ohkuma M."/>
        </authorList>
    </citation>
    <scope>NUCLEOTIDE SEQUENCE [LARGE SCALE GENOMIC DNA]</scope>
    <source>
        <strain evidence="1 2">JCM 15093</strain>
    </source>
</reference>
<proteinExistence type="predicted"/>
<comment type="caution">
    <text evidence="1">The sequence shown here is derived from an EMBL/GenBank/DDBJ whole genome shotgun (WGS) entry which is preliminary data.</text>
</comment>
<dbReference type="AlphaFoldDB" id="A0A069D643"/>
<name>A0A069D643_9BACE</name>
<protein>
    <submittedName>
        <fullName evidence="1">Uncharacterized protein</fullName>
    </submittedName>
</protein>
<gene>
    <name evidence="1" type="ORF">JCM15093_3170</name>
</gene>
<sequence>MIRRGEGYIFVEEIGGGRLRANITCEEGARLRNLDLAVARRDAQRWWRDGMVPKRVTPQSPVKLEHKRDEAGYADARRRTQEYLDMLNKILKDK</sequence>
<dbReference type="STRING" id="1121097.GCA_000428125_03020"/>
<dbReference type="EMBL" id="BAJS01000031">
    <property type="protein sequence ID" value="GAK37882.1"/>
    <property type="molecule type" value="Genomic_DNA"/>
</dbReference>
<evidence type="ECO:0000313" key="2">
    <source>
        <dbReference type="Proteomes" id="UP000027601"/>
    </source>
</evidence>
<organism evidence="1 2">
    <name type="scientific">Bacteroides graminisolvens DSM 19988 = JCM 15093</name>
    <dbReference type="NCBI Taxonomy" id="1121097"/>
    <lineage>
        <taxon>Bacteria</taxon>
        <taxon>Pseudomonadati</taxon>
        <taxon>Bacteroidota</taxon>
        <taxon>Bacteroidia</taxon>
        <taxon>Bacteroidales</taxon>
        <taxon>Bacteroidaceae</taxon>
        <taxon>Bacteroides</taxon>
    </lineage>
</organism>
<evidence type="ECO:0000313" key="1">
    <source>
        <dbReference type="EMBL" id="GAK37882.1"/>
    </source>
</evidence>
<keyword evidence="2" id="KW-1185">Reference proteome</keyword>
<dbReference type="Proteomes" id="UP000027601">
    <property type="component" value="Unassembled WGS sequence"/>
</dbReference>